<evidence type="ECO:0000313" key="2">
    <source>
        <dbReference type="EMBL" id="KAF3695327.1"/>
    </source>
</evidence>
<feature type="transmembrane region" description="Helical" evidence="1">
    <location>
        <begin position="50"/>
        <end position="67"/>
    </location>
</feature>
<reference evidence="3" key="2">
    <citation type="submission" date="2019-02" db="EMBL/GenBank/DDBJ databases">
        <title>Opniocepnalus argus Var Kimnra genome.</title>
        <authorList>
            <person name="Zhou C."/>
            <person name="Xiao S."/>
        </authorList>
    </citation>
    <scope>NUCLEOTIDE SEQUENCE [LARGE SCALE GENOMIC DNA]</scope>
</reference>
<dbReference type="Proteomes" id="UP000503349">
    <property type="component" value="Chromosome 11"/>
</dbReference>
<protein>
    <submittedName>
        <fullName evidence="2">Uncharacterized protein</fullName>
    </submittedName>
</protein>
<keyword evidence="1" id="KW-0812">Transmembrane</keyword>
<keyword evidence="3" id="KW-1185">Reference proteome</keyword>
<accession>A0A6G1PYK5</accession>
<gene>
    <name evidence="2" type="ORF">EXN66_Car011003</name>
</gene>
<name>A0A6G1PYK5_CHAAH</name>
<dbReference type="EMBL" id="CM015722">
    <property type="protein sequence ID" value="KAF3695327.1"/>
    <property type="molecule type" value="Genomic_DNA"/>
</dbReference>
<keyword evidence="1" id="KW-1133">Transmembrane helix</keyword>
<reference evidence="2 3" key="1">
    <citation type="submission" date="2019-02" db="EMBL/GenBank/DDBJ databases">
        <title>Opniocepnalus argus genome.</title>
        <authorList>
            <person name="Zhou C."/>
            <person name="Xiao S."/>
        </authorList>
    </citation>
    <scope>NUCLEOTIDE SEQUENCE [LARGE SCALE GENOMIC DNA]</scope>
    <source>
        <strain evidence="2">OARG1902GOOAL</strain>
        <tissue evidence="2">Muscle</tissue>
    </source>
</reference>
<organism evidence="2 3">
    <name type="scientific">Channa argus</name>
    <name type="common">Northern snakehead</name>
    <name type="synonym">Ophicephalus argus</name>
    <dbReference type="NCBI Taxonomy" id="215402"/>
    <lineage>
        <taxon>Eukaryota</taxon>
        <taxon>Metazoa</taxon>
        <taxon>Chordata</taxon>
        <taxon>Craniata</taxon>
        <taxon>Vertebrata</taxon>
        <taxon>Euteleostomi</taxon>
        <taxon>Actinopterygii</taxon>
        <taxon>Neopterygii</taxon>
        <taxon>Teleostei</taxon>
        <taxon>Neoteleostei</taxon>
        <taxon>Acanthomorphata</taxon>
        <taxon>Anabantaria</taxon>
        <taxon>Anabantiformes</taxon>
        <taxon>Channoidei</taxon>
        <taxon>Channidae</taxon>
        <taxon>Channa</taxon>
    </lineage>
</organism>
<keyword evidence="1" id="KW-0472">Membrane</keyword>
<proteinExistence type="predicted"/>
<sequence>MVFIKSPTPFLLAGPRDGFCVDFNVQSQTNVKVLGRHCQSPVSSIVKLKVVMVVLAVLLCLGFLRLFNHPVSTRPFQASGLIMKLYKPLRTHLFPIGNSSVSYLVFSRRKCRCCNKGSLLLIFAPRS</sequence>
<dbReference type="AlphaFoldDB" id="A0A6G1PYK5"/>
<evidence type="ECO:0000256" key="1">
    <source>
        <dbReference type="SAM" id="Phobius"/>
    </source>
</evidence>
<evidence type="ECO:0000313" key="3">
    <source>
        <dbReference type="Proteomes" id="UP000503349"/>
    </source>
</evidence>